<dbReference type="FunFam" id="3.30.559.70:FF:000006">
    <property type="entry name" value="Peroxisomal carnitine O-octanoyltransferase"/>
    <property type="match status" value="1"/>
</dbReference>
<dbReference type="EC" id="2.3.1.137" evidence="12"/>
<dbReference type="InterPro" id="IPR042231">
    <property type="entry name" value="Cho/carn_acyl_trans_2"/>
</dbReference>
<dbReference type="Pfam" id="PF00755">
    <property type="entry name" value="Carn_acyltransf"/>
    <property type="match status" value="1"/>
</dbReference>
<evidence type="ECO:0000256" key="3">
    <source>
        <dbReference type="ARBA" id="ARBA00005232"/>
    </source>
</evidence>
<evidence type="ECO:0000256" key="10">
    <source>
        <dbReference type="ARBA" id="ARBA00023315"/>
    </source>
</evidence>
<protein>
    <recommendedName>
        <fullName evidence="13">Peroxisomal carnitine O-octanoyltransferase</fullName>
        <ecNumber evidence="12">2.3.1.137</ecNumber>
    </recommendedName>
</protein>
<dbReference type="EMBL" id="BPLQ01015021">
    <property type="protein sequence ID" value="GIY85222.1"/>
    <property type="molecule type" value="Genomic_DNA"/>
</dbReference>
<evidence type="ECO:0000313" key="16">
    <source>
        <dbReference type="EMBL" id="GIY85222.1"/>
    </source>
</evidence>
<keyword evidence="17" id="KW-1185">Reference proteome</keyword>
<evidence type="ECO:0000256" key="11">
    <source>
        <dbReference type="ARBA" id="ARBA00052326"/>
    </source>
</evidence>
<dbReference type="GO" id="GO:0005777">
    <property type="term" value="C:peroxisome"/>
    <property type="evidence" value="ECO:0007669"/>
    <property type="project" value="UniProtKB-SubCell"/>
</dbReference>
<keyword evidence="8" id="KW-0443">Lipid metabolism</keyword>
<accession>A0AAV4WQU8</accession>
<dbReference type="Gene3D" id="3.30.559.10">
    <property type="entry name" value="Chloramphenicol acetyltransferase-like domain"/>
    <property type="match status" value="1"/>
</dbReference>
<dbReference type="Gene3D" id="3.30.559.70">
    <property type="entry name" value="Choline/Carnitine o-acyltransferase, domain 2"/>
    <property type="match status" value="1"/>
</dbReference>
<keyword evidence="5" id="KW-0808">Transferase</keyword>
<comment type="caution">
    <text evidence="16">The sequence shown here is derived from an EMBL/GenBank/DDBJ whole genome shotgun (WGS) entry which is preliminary data.</text>
</comment>
<evidence type="ECO:0000256" key="5">
    <source>
        <dbReference type="ARBA" id="ARBA00022679"/>
    </source>
</evidence>
<evidence type="ECO:0000256" key="13">
    <source>
        <dbReference type="ARBA" id="ARBA00067184"/>
    </source>
</evidence>
<evidence type="ECO:0000256" key="12">
    <source>
        <dbReference type="ARBA" id="ARBA00066418"/>
    </source>
</evidence>
<dbReference type="InterPro" id="IPR039551">
    <property type="entry name" value="Cho/carn_acyl_trans"/>
</dbReference>
<dbReference type="Proteomes" id="UP001054837">
    <property type="component" value="Unassembled WGS sequence"/>
</dbReference>
<evidence type="ECO:0000256" key="1">
    <source>
        <dbReference type="ARBA" id="ARBA00004275"/>
    </source>
</evidence>
<evidence type="ECO:0000256" key="4">
    <source>
        <dbReference type="ARBA" id="ARBA00022448"/>
    </source>
</evidence>
<dbReference type="PANTHER" id="PTHR22589">
    <property type="entry name" value="CARNITINE O-ACYLTRANSFERASE"/>
    <property type="match status" value="1"/>
</dbReference>
<feature type="active site" description="Proton acceptor" evidence="14">
    <location>
        <position position="340"/>
    </location>
</feature>
<feature type="domain" description="Choline/carnitine acyltransferase" evidence="15">
    <location>
        <begin position="39"/>
        <end position="612"/>
    </location>
</feature>
<keyword evidence="10" id="KW-0012">Acyltransferase</keyword>
<keyword evidence="6" id="KW-0276">Fatty acid metabolism</keyword>
<comment type="catalytic activity">
    <reaction evidence="11">
        <text>octanoyl-CoA + (R)-carnitine = O-octanoyl-(R)-carnitine + CoA</text>
        <dbReference type="Rhea" id="RHEA:17177"/>
        <dbReference type="ChEBI" id="CHEBI:16347"/>
        <dbReference type="ChEBI" id="CHEBI:18102"/>
        <dbReference type="ChEBI" id="CHEBI:57287"/>
        <dbReference type="ChEBI" id="CHEBI:57386"/>
        <dbReference type="EC" id="2.3.1.137"/>
    </reaction>
</comment>
<dbReference type="PANTHER" id="PTHR22589:SF67">
    <property type="entry name" value="PEROXISOMAL CARNITINE O-OCTANOYLTRANSFERASE"/>
    <property type="match status" value="1"/>
</dbReference>
<organism evidence="16 17">
    <name type="scientific">Caerostris darwini</name>
    <dbReference type="NCBI Taxonomy" id="1538125"/>
    <lineage>
        <taxon>Eukaryota</taxon>
        <taxon>Metazoa</taxon>
        <taxon>Ecdysozoa</taxon>
        <taxon>Arthropoda</taxon>
        <taxon>Chelicerata</taxon>
        <taxon>Arachnida</taxon>
        <taxon>Araneae</taxon>
        <taxon>Araneomorphae</taxon>
        <taxon>Entelegynae</taxon>
        <taxon>Araneoidea</taxon>
        <taxon>Araneidae</taxon>
        <taxon>Caerostris</taxon>
    </lineage>
</organism>
<evidence type="ECO:0000256" key="6">
    <source>
        <dbReference type="ARBA" id="ARBA00022832"/>
    </source>
</evidence>
<evidence type="ECO:0000256" key="8">
    <source>
        <dbReference type="ARBA" id="ARBA00023098"/>
    </source>
</evidence>
<sequence>MSARTQNHTSPPIAYPARDAMYVSKSEKTFANDELLPSLPVPSLSQTITKYLDSVKVHVTTEEYLKTKEIAQNFQNGIGEELHVKLLKKASHERNWLEKWWENMAYLSQRTPLLPLLSMCGITNIENLWPPTLGTQAERAALYLHLSLQFWKVLREERLKPHSSRNVPWTMHQFRRYFNTVRIPGEVIDKIECYFNTELEEPMSPTHLAVMHCGHIFSFDAIDEYGDILTPPELQLQFQRIQDWCKKNNPGSSVGALTLADRSTWAKNREWLLKVHPENTLHMETIEKALTVVVLDDSEPSDLSNVCMNTIAGDPGNRWADKSVVHVIFKNGTFGLISDHSPFDGLVPVVANHFVFSSLQECDGVWKGSKNVNRDLLPPRRLDFHLDDYIKLAIEESKKLYQESVNECDIKVGTFAEYGKAFLKPHNFHPETYAQFALQLAYYTMHGRPAPTYVTAATRQFYHGRTETMRSCFPEVIEWVHAMLEDKKLPDEKLRLMQVAADKFKSLMKDCSENNGCDRHLLGLYMIAMEEEIDIPEIFLDSSWVKSGGSGNFVLSTSCVGFTPLGGCVMPMKENGYGTFYNIEDNRFTFTVSSFKSYPETSAAQFFQHIEQALRNMKHLLGSSKFFAPHISG</sequence>
<proteinExistence type="inferred from homology"/>
<keyword evidence="4" id="KW-0813">Transport</keyword>
<keyword evidence="9" id="KW-0576">Peroxisome</keyword>
<dbReference type="InterPro" id="IPR023213">
    <property type="entry name" value="CAT-like_dom_sf"/>
</dbReference>
<keyword evidence="7" id="KW-0007">Acetylation</keyword>
<evidence type="ECO:0000256" key="7">
    <source>
        <dbReference type="ARBA" id="ARBA00022990"/>
    </source>
</evidence>
<evidence type="ECO:0000313" key="17">
    <source>
        <dbReference type="Proteomes" id="UP001054837"/>
    </source>
</evidence>
<dbReference type="PROSITE" id="PS00439">
    <property type="entry name" value="ACYLTRANSF_C_1"/>
    <property type="match status" value="1"/>
</dbReference>
<gene>
    <name evidence="16" type="primary">CROT</name>
    <name evidence="16" type="ORF">CDAR_16041</name>
</gene>
<evidence type="ECO:0000256" key="14">
    <source>
        <dbReference type="PIRSR" id="PIRSR600542-1"/>
    </source>
</evidence>
<comment type="subcellular location">
    <subcellularLocation>
        <location evidence="1">Peroxisome</location>
    </subcellularLocation>
</comment>
<reference evidence="16 17" key="1">
    <citation type="submission" date="2021-06" db="EMBL/GenBank/DDBJ databases">
        <title>Caerostris darwini draft genome.</title>
        <authorList>
            <person name="Kono N."/>
            <person name="Arakawa K."/>
        </authorList>
    </citation>
    <scope>NUCLEOTIDE SEQUENCE [LARGE SCALE GENOMIC DNA]</scope>
</reference>
<comment type="similarity">
    <text evidence="3">Belongs to the carnitine/choline acetyltransferase family.</text>
</comment>
<dbReference type="GO" id="GO:0008458">
    <property type="term" value="F:carnitine O-octanoyltransferase activity"/>
    <property type="evidence" value="ECO:0007669"/>
    <property type="project" value="UniProtKB-EC"/>
</dbReference>
<dbReference type="InterPro" id="IPR000542">
    <property type="entry name" value="Carn_acyl_trans"/>
</dbReference>
<dbReference type="GO" id="GO:0006631">
    <property type="term" value="P:fatty acid metabolic process"/>
    <property type="evidence" value="ECO:0007669"/>
    <property type="project" value="UniProtKB-KW"/>
</dbReference>
<name>A0AAV4WQU8_9ARAC</name>
<evidence type="ECO:0000259" key="15">
    <source>
        <dbReference type="Pfam" id="PF00755"/>
    </source>
</evidence>
<dbReference type="SUPFAM" id="SSF52777">
    <property type="entry name" value="CoA-dependent acyltransferases"/>
    <property type="match status" value="2"/>
</dbReference>
<evidence type="ECO:0000256" key="9">
    <source>
        <dbReference type="ARBA" id="ARBA00023140"/>
    </source>
</evidence>
<evidence type="ECO:0000256" key="2">
    <source>
        <dbReference type="ARBA" id="ARBA00005005"/>
    </source>
</evidence>
<dbReference type="AlphaFoldDB" id="A0AAV4WQU8"/>
<comment type="pathway">
    <text evidence="2">Lipid metabolism; fatty acid beta-oxidation.</text>
</comment>